<dbReference type="InterPro" id="IPR035897">
    <property type="entry name" value="Toll_tir_struct_dom_sf"/>
</dbReference>
<evidence type="ECO:0000256" key="1">
    <source>
        <dbReference type="ARBA" id="ARBA00011982"/>
    </source>
</evidence>
<protein>
    <recommendedName>
        <fullName evidence="1">ADP-ribosyl cyclase/cyclic ADP-ribose hydrolase</fullName>
        <ecNumber evidence="1">3.2.2.6</ecNumber>
    </recommendedName>
</protein>
<feature type="transmembrane region" description="Helical" evidence="5">
    <location>
        <begin position="12"/>
        <end position="31"/>
    </location>
</feature>
<evidence type="ECO:0000256" key="4">
    <source>
        <dbReference type="ARBA" id="ARBA00047304"/>
    </source>
</evidence>
<evidence type="ECO:0000313" key="7">
    <source>
        <dbReference type="EMBL" id="KAL2344028.1"/>
    </source>
</evidence>
<comment type="caution">
    <text evidence="7">The sequence shown here is derived from an EMBL/GenBank/DDBJ whole genome shotgun (WGS) entry which is preliminary data.</text>
</comment>
<dbReference type="PANTHER" id="PTHR32009">
    <property type="entry name" value="TMV RESISTANCE PROTEIN N-LIKE"/>
    <property type="match status" value="1"/>
</dbReference>
<evidence type="ECO:0000313" key="8">
    <source>
        <dbReference type="Proteomes" id="UP001603857"/>
    </source>
</evidence>
<dbReference type="GO" id="GO:0061809">
    <property type="term" value="F:NAD+ nucleosidase activity, cyclic ADP-ribose generating"/>
    <property type="evidence" value="ECO:0007669"/>
    <property type="project" value="UniProtKB-EC"/>
</dbReference>
<evidence type="ECO:0000256" key="5">
    <source>
        <dbReference type="SAM" id="Phobius"/>
    </source>
</evidence>
<feature type="transmembrane region" description="Helical" evidence="5">
    <location>
        <begin position="43"/>
        <end position="70"/>
    </location>
</feature>
<gene>
    <name evidence="7" type="ORF">Fmac_005313</name>
</gene>
<dbReference type="PANTHER" id="PTHR32009:SF39">
    <property type="entry name" value="TIR DOMAIN-CONTAINING PROTEIN"/>
    <property type="match status" value="1"/>
</dbReference>
<reference evidence="7 8" key="1">
    <citation type="submission" date="2024-08" db="EMBL/GenBank/DDBJ databases">
        <title>Insights into the chromosomal genome structure of Flemingia macrophylla.</title>
        <authorList>
            <person name="Ding Y."/>
            <person name="Zhao Y."/>
            <person name="Bi W."/>
            <person name="Wu M."/>
            <person name="Zhao G."/>
            <person name="Gong Y."/>
            <person name="Li W."/>
            <person name="Zhang P."/>
        </authorList>
    </citation>
    <scope>NUCLEOTIDE SEQUENCE [LARGE SCALE GENOMIC DNA]</scope>
    <source>
        <strain evidence="7">DYQJB</strain>
        <tissue evidence="7">Leaf</tissue>
    </source>
</reference>
<comment type="catalytic activity">
    <reaction evidence="4">
        <text>NAD(+) + H2O = ADP-D-ribose + nicotinamide + H(+)</text>
        <dbReference type="Rhea" id="RHEA:16301"/>
        <dbReference type="ChEBI" id="CHEBI:15377"/>
        <dbReference type="ChEBI" id="CHEBI:15378"/>
        <dbReference type="ChEBI" id="CHEBI:17154"/>
        <dbReference type="ChEBI" id="CHEBI:57540"/>
        <dbReference type="ChEBI" id="CHEBI:57967"/>
        <dbReference type="EC" id="3.2.2.6"/>
    </reaction>
    <physiologicalReaction direction="left-to-right" evidence="4">
        <dbReference type="Rhea" id="RHEA:16302"/>
    </physiologicalReaction>
</comment>
<dbReference type="Gene3D" id="3.40.50.10140">
    <property type="entry name" value="Toll/interleukin-1 receptor homology (TIR) domain"/>
    <property type="match status" value="1"/>
</dbReference>
<evidence type="ECO:0000259" key="6">
    <source>
        <dbReference type="PROSITE" id="PS50104"/>
    </source>
</evidence>
<organism evidence="7 8">
    <name type="scientific">Flemingia macrophylla</name>
    <dbReference type="NCBI Taxonomy" id="520843"/>
    <lineage>
        <taxon>Eukaryota</taxon>
        <taxon>Viridiplantae</taxon>
        <taxon>Streptophyta</taxon>
        <taxon>Embryophyta</taxon>
        <taxon>Tracheophyta</taxon>
        <taxon>Spermatophyta</taxon>
        <taxon>Magnoliopsida</taxon>
        <taxon>eudicotyledons</taxon>
        <taxon>Gunneridae</taxon>
        <taxon>Pentapetalae</taxon>
        <taxon>rosids</taxon>
        <taxon>fabids</taxon>
        <taxon>Fabales</taxon>
        <taxon>Fabaceae</taxon>
        <taxon>Papilionoideae</taxon>
        <taxon>50 kb inversion clade</taxon>
        <taxon>NPAAA clade</taxon>
        <taxon>indigoferoid/millettioid clade</taxon>
        <taxon>Phaseoleae</taxon>
        <taxon>Flemingia</taxon>
    </lineage>
</organism>
<feature type="transmembrane region" description="Helical" evidence="5">
    <location>
        <begin position="76"/>
        <end position="94"/>
    </location>
</feature>
<dbReference type="InterPro" id="IPR000157">
    <property type="entry name" value="TIR_dom"/>
</dbReference>
<dbReference type="AlphaFoldDB" id="A0ABD1N8S6"/>
<dbReference type="Pfam" id="PF01582">
    <property type="entry name" value="TIR"/>
    <property type="match status" value="1"/>
</dbReference>
<dbReference type="EMBL" id="JBGMDY010000002">
    <property type="protein sequence ID" value="KAL2344028.1"/>
    <property type="molecule type" value="Genomic_DNA"/>
</dbReference>
<feature type="domain" description="TIR" evidence="6">
    <location>
        <begin position="212"/>
        <end position="347"/>
    </location>
</feature>
<name>A0ABD1N8S6_9FABA</name>
<keyword evidence="2" id="KW-0378">Hydrolase</keyword>
<keyword evidence="8" id="KW-1185">Reference proteome</keyword>
<accession>A0ABD1N8S6</accession>
<sequence>MLSRVCGLPRDLWRIVGFLSTLVGLITYAISSPFNKLFKYGELGFLVVVIYCALGSLLCCLMLCTTTWSLTKNTVVKAHAVFFVFMLSSVYSFYMDKTEANTKAKDSDKVLNLVSCGSFSLMSLSLSRLSGLGFETGVFNFFLGSLMVAVMKLNLKFALATIVFCYILINVRIHSDPDSDGGDIEEAEVALIENDGTRGPPFVPLDLRLPEVMHDVFISFRAKDTSDIPDYLACCLLKKSLRVYAHPELTGDYVSDTVIEEIGKAQVSVIVFSKSYLQSIWCLHELHNIMACRARYKRTVIPIFYNIKRNAIQSEISNNVRIKKLCNDKGVSQIYAVDWSNNLAQAASLQGWEMLEYARYELLENVANHVLSHCKPIVGLR</sequence>
<dbReference type="SMART" id="SM00255">
    <property type="entry name" value="TIR"/>
    <property type="match status" value="1"/>
</dbReference>
<keyword evidence="5" id="KW-0812">Transmembrane</keyword>
<dbReference type="Proteomes" id="UP001603857">
    <property type="component" value="Unassembled WGS sequence"/>
</dbReference>
<keyword evidence="5" id="KW-1133">Transmembrane helix</keyword>
<dbReference type="PROSITE" id="PS50104">
    <property type="entry name" value="TIR"/>
    <property type="match status" value="1"/>
</dbReference>
<evidence type="ECO:0000256" key="3">
    <source>
        <dbReference type="ARBA" id="ARBA00023027"/>
    </source>
</evidence>
<keyword evidence="5" id="KW-0472">Membrane</keyword>
<proteinExistence type="predicted"/>
<dbReference type="EC" id="3.2.2.6" evidence="1"/>
<feature type="transmembrane region" description="Helical" evidence="5">
    <location>
        <begin position="141"/>
        <end position="169"/>
    </location>
</feature>
<feature type="transmembrane region" description="Helical" evidence="5">
    <location>
        <begin position="110"/>
        <end position="129"/>
    </location>
</feature>
<dbReference type="SUPFAM" id="SSF52200">
    <property type="entry name" value="Toll/Interleukin receptor TIR domain"/>
    <property type="match status" value="1"/>
</dbReference>
<keyword evidence="3" id="KW-0520">NAD</keyword>
<evidence type="ECO:0000256" key="2">
    <source>
        <dbReference type="ARBA" id="ARBA00022801"/>
    </source>
</evidence>